<dbReference type="AlphaFoldDB" id="A0A1J5PZX8"/>
<keyword evidence="1" id="KW-1133">Transmembrane helix</keyword>
<evidence type="ECO:0008006" key="3">
    <source>
        <dbReference type="Google" id="ProtNLM"/>
    </source>
</evidence>
<feature type="transmembrane region" description="Helical" evidence="1">
    <location>
        <begin position="62"/>
        <end position="83"/>
    </location>
</feature>
<name>A0A1J5PZX8_9ZZZZ</name>
<proteinExistence type="predicted"/>
<dbReference type="EMBL" id="MLJW01004870">
    <property type="protein sequence ID" value="OIQ69181.1"/>
    <property type="molecule type" value="Genomic_DNA"/>
</dbReference>
<comment type="caution">
    <text evidence="2">The sequence shown here is derived from an EMBL/GenBank/DDBJ whole genome shotgun (WGS) entry which is preliminary data.</text>
</comment>
<keyword evidence="1" id="KW-0472">Membrane</keyword>
<protein>
    <recommendedName>
        <fullName evidence="3">DNA repair protein</fullName>
    </recommendedName>
</protein>
<evidence type="ECO:0000313" key="2">
    <source>
        <dbReference type="EMBL" id="OIQ69181.1"/>
    </source>
</evidence>
<keyword evidence="1" id="KW-0812">Transmembrane</keyword>
<evidence type="ECO:0000256" key="1">
    <source>
        <dbReference type="SAM" id="Phobius"/>
    </source>
</evidence>
<accession>A0A1J5PZX8</accession>
<sequence length="222" mass="24226">MSQFTTSYRGALQSILQTIALACLAALALAALTLTVLAALGVEPWLTLNASFGGHDLPKAGLYAQIGVTLLLVSLCFFVPANARMMRLERSHRSFTLSMNDVVQAYALAHKSDRAGVFTLSSEFDSVRERIAHLRQHPDLAALEPDVLEVAGQMSHVARNLARVYSDEAVARAKAFLQQRQEECAALRDLRDILPALGYDFGDAQHVDPQQNVVQMPAKPAK</sequence>
<reference evidence="2" key="1">
    <citation type="submission" date="2016-10" db="EMBL/GenBank/DDBJ databases">
        <title>Sequence of Gallionella enrichment culture.</title>
        <authorList>
            <person name="Poehlein A."/>
            <person name="Muehling M."/>
            <person name="Daniel R."/>
        </authorList>
    </citation>
    <scope>NUCLEOTIDE SEQUENCE</scope>
</reference>
<organism evidence="2">
    <name type="scientific">mine drainage metagenome</name>
    <dbReference type="NCBI Taxonomy" id="410659"/>
    <lineage>
        <taxon>unclassified sequences</taxon>
        <taxon>metagenomes</taxon>
        <taxon>ecological metagenomes</taxon>
    </lineage>
</organism>
<gene>
    <name evidence="2" type="ORF">GALL_492210</name>
</gene>